<dbReference type="InterPro" id="IPR036102">
    <property type="entry name" value="OsmC/Ohrsf"/>
</dbReference>
<reference evidence="1" key="1">
    <citation type="journal article" date="2014" name="Front. Microbiol.">
        <title>High frequency of phylogenetically diverse reductive dehalogenase-homologous genes in deep subseafloor sedimentary metagenomes.</title>
        <authorList>
            <person name="Kawai M."/>
            <person name="Futagami T."/>
            <person name="Toyoda A."/>
            <person name="Takaki Y."/>
            <person name="Nishi S."/>
            <person name="Hori S."/>
            <person name="Arai W."/>
            <person name="Tsubouchi T."/>
            <person name="Morono Y."/>
            <person name="Uchiyama I."/>
            <person name="Ito T."/>
            <person name="Fujiyama A."/>
            <person name="Inagaki F."/>
            <person name="Takami H."/>
        </authorList>
    </citation>
    <scope>NUCLEOTIDE SEQUENCE</scope>
    <source>
        <strain evidence="1">Expedition CK06-06</strain>
    </source>
</reference>
<sequence>MPSFKETYEAIKDDWSKGEKNFNIECEMLSEGMQVKCTMGAKPHVILIDTPLGLDGTDQGPSPLLVIL</sequence>
<proteinExistence type="predicted"/>
<gene>
    <name evidence="1" type="ORF">S03H2_49957</name>
</gene>
<dbReference type="AlphaFoldDB" id="X1GWV0"/>
<name>X1GWV0_9ZZZZ</name>
<organism evidence="1">
    <name type="scientific">marine sediment metagenome</name>
    <dbReference type="NCBI Taxonomy" id="412755"/>
    <lineage>
        <taxon>unclassified sequences</taxon>
        <taxon>metagenomes</taxon>
        <taxon>ecological metagenomes</taxon>
    </lineage>
</organism>
<dbReference type="Gene3D" id="3.30.300.20">
    <property type="match status" value="1"/>
</dbReference>
<evidence type="ECO:0000313" key="1">
    <source>
        <dbReference type="EMBL" id="GAH62416.1"/>
    </source>
</evidence>
<dbReference type="SUPFAM" id="SSF82784">
    <property type="entry name" value="OsmC-like"/>
    <property type="match status" value="1"/>
</dbReference>
<protein>
    <submittedName>
        <fullName evidence="1">Uncharacterized protein</fullName>
    </submittedName>
</protein>
<dbReference type="EMBL" id="BARU01031598">
    <property type="protein sequence ID" value="GAH62416.1"/>
    <property type="molecule type" value="Genomic_DNA"/>
</dbReference>
<dbReference type="InterPro" id="IPR015946">
    <property type="entry name" value="KH_dom-like_a/b"/>
</dbReference>
<comment type="caution">
    <text evidence="1">The sequence shown here is derived from an EMBL/GenBank/DDBJ whole genome shotgun (WGS) entry which is preliminary data.</text>
</comment>
<feature type="non-terminal residue" evidence="1">
    <location>
        <position position="68"/>
    </location>
</feature>
<accession>X1GWV0</accession>